<dbReference type="AlphaFoldDB" id="A0A9P3HLQ1"/>
<dbReference type="SUPFAM" id="SSF56112">
    <property type="entry name" value="Protein kinase-like (PK-like)"/>
    <property type="match status" value="1"/>
</dbReference>
<feature type="domain" description="Protein kinase" evidence="5">
    <location>
        <begin position="222"/>
        <end position="498"/>
    </location>
</feature>
<feature type="compositionally biased region" description="Polar residues" evidence="4">
    <location>
        <begin position="197"/>
        <end position="209"/>
    </location>
</feature>
<dbReference type="PROSITE" id="PS00108">
    <property type="entry name" value="PROTEIN_KINASE_ST"/>
    <property type="match status" value="1"/>
</dbReference>
<dbReference type="Proteomes" id="UP000827284">
    <property type="component" value="Unassembled WGS sequence"/>
</dbReference>
<dbReference type="OrthoDB" id="193931at2759"/>
<dbReference type="FunFam" id="1.10.510.10:FF:000571">
    <property type="entry name" value="Maternal embryonic leucine zipper kinase"/>
    <property type="match status" value="1"/>
</dbReference>
<feature type="compositionally biased region" description="Polar residues" evidence="4">
    <location>
        <begin position="147"/>
        <end position="159"/>
    </location>
</feature>
<gene>
    <name evidence="6" type="ORF">EMPS_11335</name>
</gene>
<evidence type="ECO:0000259" key="5">
    <source>
        <dbReference type="PROSITE" id="PS50011"/>
    </source>
</evidence>
<dbReference type="InterPro" id="IPR000719">
    <property type="entry name" value="Prot_kinase_dom"/>
</dbReference>
<comment type="caution">
    <text evidence="6">The sequence shown here is derived from an EMBL/GenBank/DDBJ whole genome shotgun (WGS) entry which is preliminary data.</text>
</comment>
<dbReference type="SMART" id="SM00220">
    <property type="entry name" value="S_TKc"/>
    <property type="match status" value="1"/>
</dbReference>
<keyword evidence="2 3" id="KW-0067">ATP-binding</keyword>
<evidence type="ECO:0000256" key="3">
    <source>
        <dbReference type="PROSITE-ProRule" id="PRU10141"/>
    </source>
</evidence>
<dbReference type="InterPro" id="IPR008271">
    <property type="entry name" value="Ser/Thr_kinase_AS"/>
</dbReference>
<dbReference type="FunFam" id="3.30.200.20:FF:000042">
    <property type="entry name" value="Aurora kinase A"/>
    <property type="match status" value="1"/>
</dbReference>
<sequence>MNTAAPLSNTAQTQADIQDSFTAERISAQEAMKGMRISEPQTVRRRMSTDADESYIASRVERHLASRAQSVRESSKQSHHHHAHHHHQPQHQYQPNIQSNAAAATDDRRRRSSRDDYRHTTPAETRSHSNNMSSTQNTAIDTAVPAQHQQYRQPHSYSSAAPEDDVQKQQSTQSQQHHSAPASPAPSTASVQQPSSGRQSRLSNAGSSRESYRRKYGEIPGYSYIGTIGQGNFGKVLLAENDMTGEQVAVKILEKAQFKSEQQRLHATREARLMKTLRHSYIVDVKDVLEDEHRILIIMENLTGGELFDYISNKGSLEEKEARRIFHQIVQAIHYCHENNVVHRDLKPENILLDGDKNVRVADFGFGNNWHKDRHLTTYCGSPFYAAPEMVSGTPYIGPETDVWSLGVILYVLVCGRLPFDAGDLPQLFAQIKRGNYQKPREGSIDPKRRATLTDVLRSRWMRAEGSTVDPMATTLPALSTAPPTFRPAPSRPQQPTVAVVPQQPQQPQRQQQALSAGLNTFHPNNDISTTMAGGPGPAAPQVPPTVVTIPSYHHQHHQQQHQVPVQSHRHSYHPPGAHDVQPLAIPPFQQPVLMLQSPLSPDPTLQDDQMSDVSASMTSSPTETMATISPSTPIGHGPRDDALLLAAGTYQKRSSSYDEKHHPYKNHTRANSTHHHHHRQQGAETVMINMCPSTDALMDGFDSSSKKKRKALTKLRQFFRLETNKC</sequence>
<name>A0A9P3HLQ1_9FUNG</name>
<protein>
    <recommendedName>
        <fullName evidence="5">Protein kinase domain-containing protein</fullName>
    </recommendedName>
</protein>
<evidence type="ECO:0000256" key="2">
    <source>
        <dbReference type="ARBA" id="ARBA00022840"/>
    </source>
</evidence>
<evidence type="ECO:0000313" key="7">
    <source>
        <dbReference type="Proteomes" id="UP000827284"/>
    </source>
</evidence>
<dbReference type="GO" id="GO:0000226">
    <property type="term" value="P:microtubule cytoskeleton organization"/>
    <property type="evidence" value="ECO:0007669"/>
    <property type="project" value="TreeGrafter"/>
</dbReference>
<dbReference type="EMBL" id="BQFW01000015">
    <property type="protein sequence ID" value="GJJ78976.1"/>
    <property type="molecule type" value="Genomic_DNA"/>
</dbReference>
<dbReference type="GO" id="GO:0005737">
    <property type="term" value="C:cytoplasm"/>
    <property type="evidence" value="ECO:0007669"/>
    <property type="project" value="TreeGrafter"/>
</dbReference>
<feature type="compositionally biased region" description="Polar residues" evidence="4">
    <location>
        <begin position="128"/>
        <end position="140"/>
    </location>
</feature>
<keyword evidence="7" id="KW-1185">Reference proteome</keyword>
<keyword evidence="1 3" id="KW-0547">Nucleotide-binding</keyword>
<evidence type="ECO:0000256" key="4">
    <source>
        <dbReference type="SAM" id="MobiDB-lite"/>
    </source>
</evidence>
<feature type="compositionally biased region" description="Basic residues" evidence="4">
    <location>
        <begin position="663"/>
        <end position="681"/>
    </location>
</feature>
<feature type="compositionally biased region" description="Low complexity" evidence="4">
    <location>
        <begin position="168"/>
        <end position="196"/>
    </location>
</feature>
<feature type="region of interest" description="Disordered" evidence="4">
    <location>
        <begin position="30"/>
        <end position="212"/>
    </location>
</feature>
<dbReference type="InterPro" id="IPR017441">
    <property type="entry name" value="Protein_kinase_ATP_BS"/>
</dbReference>
<feature type="binding site" evidence="3">
    <location>
        <position position="251"/>
    </location>
    <ligand>
        <name>ATP</name>
        <dbReference type="ChEBI" id="CHEBI:30616"/>
    </ligand>
</feature>
<feature type="region of interest" description="Disordered" evidence="4">
    <location>
        <begin position="600"/>
        <end position="637"/>
    </location>
</feature>
<dbReference type="InterPro" id="IPR011009">
    <property type="entry name" value="Kinase-like_dom_sf"/>
</dbReference>
<reference evidence="6" key="2">
    <citation type="journal article" date="2022" name="Microbiol. Resour. Announc.">
        <title>Whole-Genome Sequence of Entomortierella parvispora E1425, a Mucoromycotan Fungus Associated with Burkholderiaceae-Related Endosymbiotic Bacteria.</title>
        <authorList>
            <person name="Herlambang A."/>
            <person name="Guo Y."/>
            <person name="Takashima Y."/>
            <person name="Narisawa K."/>
            <person name="Ohta H."/>
            <person name="Nishizawa T."/>
        </authorList>
    </citation>
    <scope>NUCLEOTIDE SEQUENCE</scope>
    <source>
        <strain evidence="6">E1425</strain>
    </source>
</reference>
<dbReference type="PROSITE" id="PS50011">
    <property type="entry name" value="PROTEIN_KINASE_DOM"/>
    <property type="match status" value="1"/>
</dbReference>
<organism evidence="6 7">
    <name type="scientific">Entomortierella parvispora</name>
    <dbReference type="NCBI Taxonomy" id="205924"/>
    <lineage>
        <taxon>Eukaryota</taxon>
        <taxon>Fungi</taxon>
        <taxon>Fungi incertae sedis</taxon>
        <taxon>Mucoromycota</taxon>
        <taxon>Mortierellomycotina</taxon>
        <taxon>Mortierellomycetes</taxon>
        <taxon>Mortierellales</taxon>
        <taxon>Mortierellaceae</taxon>
        <taxon>Entomortierella</taxon>
    </lineage>
</organism>
<feature type="region of interest" description="Disordered" evidence="4">
    <location>
        <begin position="654"/>
        <end position="683"/>
    </location>
</feature>
<accession>A0A9P3HLQ1</accession>
<dbReference type="GO" id="GO:0035556">
    <property type="term" value="P:intracellular signal transduction"/>
    <property type="evidence" value="ECO:0007669"/>
    <property type="project" value="TreeGrafter"/>
</dbReference>
<dbReference type="PANTHER" id="PTHR24346:SF93">
    <property type="entry name" value="NUAK FAMILY SNF1-LIKE KINASE 1"/>
    <property type="match status" value="1"/>
</dbReference>
<evidence type="ECO:0000313" key="6">
    <source>
        <dbReference type="EMBL" id="GJJ78976.1"/>
    </source>
</evidence>
<feature type="compositionally biased region" description="Basic residues" evidence="4">
    <location>
        <begin position="77"/>
        <end position="89"/>
    </location>
</feature>
<feature type="compositionally biased region" description="Polar residues" evidence="4">
    <location>
        <begin position="607"/>
        <end position="633"/>
    </location>
</feature>
<dbReference type="PROSITE" id="PS00107">
    <property type="entry name" value="PROTEIN_KINASE_ATP"/>
    <property type="match status" value="1"/>
</dbReference>
<dbReference type="Pfam" id="PF00069">
    <property type="entry name" value="Pkinase"/>
    <property type="match status" value="1"/>
</dbReference>
<feature type="compositionally biased region" description="Basic and acidic residues" evidence="4">
    <location>
        <begin position="105"/>
        <end position="127"/>
    </location>
</feature>
<proteinExistence type="predicted"/>
<dbReference type="CDD" id="cd14003">
    <property type="entry name" value="STKc_AMPK-like"/>
    <property type="match status" value="1"/>
</dbReference>
<dbReference type="GO" id="GO:0005524">
    <property type="term" value="F:ATP binding"/>
    <property type="evidence" value="ECO:0007669"/>
    <property type="project" value="UniProtKB-UniRule"/>
</dbReference>
<dbReference type="PANTHER" id="PTHR24346">
    <property type="entry name" value="MAP/MICROTUBULE AFFINITY-REGULATING KINASE"/>
    <property type="match status" value="1"/>
</dbReference>
<reference evidence="6" key="1">
    <citation type="submission" date="2021-11" db="EMBL/GenBank/DDBJ databases">
        <authorList>
            <person name="Herlambang A."/>
            <person name="Guo Y."/>
            <person name="Takashima Y."/>
            <person name="Nishizawa T."/>
        </authorList>
    </citation>
    <scope>NUCLEOTIDE SEQUENCE</scope>
    <source>
        <strain evidence="6">E1425</strain>
    </source>
</reference>
<dbReference type="GO" id="GO:0004674">
    <property type="term" value="F:protein serine/threonine kinase activity"/>
    <property type="evidence" value="ECO:0007669"/>
    <property type="project" value="TreeGrafter"/>
</dbReference>
<evidence type="ECO:0000256" key="1">
    <source>
        <dbReference type="ARBA" id="ARBA00022741"/>
    </source>
</evidence>
<dbReference type="Gene3D" id="1.10.510.10">
    <property type="entry name" value="Transferase(Phosphotransferase) domain 1"/>
    <property type="match status" value="1"/>
</dbReference>